<evidence type="ECO:0000313" key="5">
    <source>
        <dbReference type="RefSeq" id="XP_034240899.1"/>
    </source>
</evidence>
<evidence type="ECO:0000313" key="4">
    <source>
        <dbReference type="Proteomes" id="UP000515158"/>
    </source>
</evidence>
<dbReference type="InParanoid" id="A0A6P8ZMN2"/>
<protein>
    <submittedName>
        <fullName evidence="5">Uncharacterized protein LOC117645090</fullName>
    </submittedName>
</protein>
<dbReference type="PROSITE" id="PS50157">
    <property type="entry name" value="ZINC_FINGER_C2H2_2"/>
    <property type="match status" value="1"/>
</dbReference>
<dbReference type="OrthoDB" id="8192917at2759"/>
<dbReference type="GO" id="GO:0008270">
    <property type="term" value="F:zinc ion binding"/>
    <property type="evidence" value="ECO:0007669"/>
    <property type="project" value="UniProtKB-KW"/>
</dbReference>
<evidence type="ECO:0000256" key="2">
    <source>
        <dbReference type="SAM" id="MobiDB-lite"/>
    </source>
</evidence>
<dbReference type="PANTHER" id="PTHR31912">
    <property type="entry name" value="IP13529P"/>
    <property type="match status" value="1"/>
</dbReference>
<dbReference type="RefSeq" id="XP_034240899.1">
    <property type="nucleotide sequence ID" value="XM_034385008.1"/>
</dbReference>
<dbReference type="Proteomes" id="UP000515158">
    <property type="component" value="Unplaced"/>
</dbReference>
<dbReference type="PROSITE" id="PS00028">
    <property type="entry name" value="ZINC_FINGER_C2H2_1"/>
    <property type="match status" value="1"/>
</dbReference>
<accession>A0A6P8ZMN2</accession>
<proteinExistence type="predicted"/>
<evidence type="ECO:0000256" key="1">
    <source>
        <dbReference type="PROSITE-ProRule" id="PRU00042"/>
    </source>
</evidence>
<dbReference type="AlphaFoldDB" id="A0A6P8ZMN2"/>
<dbReference type="Gene3D" id="3.30.160.60">
    <property type="entry name" value="Classic Zinc Finger"/>
    <property type="match status" value="1"/>
</dbReference>
<keyword evidence="1" id="KW-0863">Zinc-finger</keyword>
<dbReference type="GeneID" id="117645090"/>
<feature type="compositionally biased region" description="Polar residues" evidence="2">
    <location>
        <begin position="85"/>
        <end position="94"/>
    </location>
</feature>
<feature type="domain" description="C2H2-type" evidence="3">
    <location>
        <begin position="39"/>
        <end position="67"/>
    </location>
</feature>
<organism evidence="5">
    <name type="scientific">Thrips palmi</name>
    <name type="common">Melon thrips</name>
    <dbReference type="NCBI Taxonomy" id="161013"/>
    <lineage>
        <taxon>Eukaryota</taxon>
        <taxon>Metazoa</taxon>
        <taxon>Ecdysozoa</taxon>
        <taxon>Arthropoda</taxon>
        <taxon>Hexapoda</taxon>
        <taxon>Insecta</taxon>
        <taxon>Pterygota</taxon>
        <taxon>Neoptera</taxon>
        <taxon>Paraneoptera</taxon>
        <taxon>Thysanoptera</taxon>
        <taxon>Terebrantia</taxon>
        <taxon>Thripoidea</taxon>
        <taxon>Thripidae</taxon>
        <taxon>Thrips</taxon>
    </lineage>
</organism>
<keyword evidence="1" id="KW-0862">Zinc</keyword>
<dbReference type="PANTHER" id="PTHR31912:SF34">
    <property type="entry name" value="NOTOCHORD-RELATED PROTEIN"/>
    <property type="match status" value="1"/>
</dbReference>
<sequence>MPKRSLEFSCAECPTLGKIFVLDSINLHYRNCHGGIAIFRCSVCSLPFDHKTSLIRHLKHDHDTEGSLEDGASGSNIVQDEVADQQPTSTSSNVEEQEENDVLTSISQDSDSDNAQHLVEVTEEVAAEVCNPYPVVDLTSVAANIIMELRSTARLTGVAIERFQKAYEKLFIAQTNIVKNKLFSSLKDRGIPASDIVNLLDEVHKIENPFSGLKTTDEQLDYFEEKYGLVRPEECLLDTRIDNRLDPKTNEYVPTQVTESFQSVSIIDTLKLVLSQKKNRDNIFQDYIRKKSGVLKSWMDGSDFENHPLLTKYPKALQICLFYDDLEIASALGSKTIIHKLGVFFFQILNGPAHLKSKLSSIHLLALAYADDLKKPGAFKKVLYKFVQDMKKLGSEDGVVIEIDGQQLIMRAVLVTVAADTLAAHQLLGFLSPAARFFCRVCMISRPLFRLDGNLEAELRTPENHDKQVVEVIKVPKLSTQYGVKEECCLNEVPYFHCVDGSVFDAFHDLLEGVVPAVLKMVLRNIIYIRKALTVPEFNMRIASFSYGIPDSKNKPSPNFTLNMLTGHDKPKQTGTQMWCLMRAFPFLVADCVAEGDPHMEVIFVTQDIMKIVFSFETTDYDLDHLDTLIFRLIDMFKSLYVDAPDPNEEEEEADQSNQGGEEENEADVDEEGLEADEDDVGPEADVDEVVPMAEAQPQEGQQQPQQRRRRRKKPLKVHLFNKLHHLKHYAEQQRKKGPIVRLWCAKFEACLKLFRQYASICCNFKNPPKTMAQMFQLSHLWSLLHDDESTSVEYKPESNLTPENSIHKELFVKAGISAFVDTKKVTIHGEEYRPGLFLVFAGEEPKFSLISDIYVAPENSVYFLVKPWKLVGLSGKYNAYQVTKDDLSDYALLSVSSVSNFRPLAPWSCGSGNIYIAPRTQVL</sequence>
<feature type="region of interest" description="Disordered" evidence="2">
    <location>
        <begin position="82"/>
        <end position="114"/>
    </location>
</feature>
<evidence type="ECO:0000259" key="3">
    <source>
        <dbReference type="PROSITE" id="PS50157"/>
    </source>
</evidence>
<keyword evidence="4" id="KW-1185">Reference proteome</keyword>
<keyword evidence="1" id="KW-0479">Metal-binding</keyword>
<dbReference type="KEGG" id="tpal:117645090"/>
<gene>
    <name evidence="5" type="primary">LOC117645090</name>
</gene>
<reference evidence="5" key="1">
    <citation type="submission" date="2025-08" db="UniProtKB">
        <authorList>
            <consortium name="RefSeq"/>
        </authorList>
    </citation>
    <scope>IDENTIFICATION</scope>
    <source>
        <tissue evidence="5">Total insect</tissue>
    </source>
</reference>
<feature type="compositionally biased region" description="Polar residues" evidence="2">
    <location>
        <begin position="102"/>
        <end position="114"/>
    </location>
</feature>
<feature type="region of interest" description="Disordered" evidence="2">
    <location>
        <begin position="647"/>
        <end position="682"/>
    </location>
</feature>
<name>A0A6P8ZMN2_THRPL</name>
<dbReference type="InterPro" id="IPR013087">
    <property type="entry name" value="Znf_C2H2_type"/>
</dbReference>